<keyword evidence="2 10" id="KW-0723">Serine/threonine-protein kinase</keyword>
<proteinExistence type="inferred from homology"/>
<evidence type="ECO:0000256" key="3">
    <source>
        <dbReference type="ARBA" id="ARBA00022679"/>
    </source>
</evidence>
<evidence type="ECO:0000256" key="9">
    <source>
        <dbReference type="PROSITE-ProRule" id="PRU10141"/>
    </source>
</evidence>
<dbReference type="OrthoDB" id="193931at2759"/>
<feature type="binding site" evidence="9">
    <location>
        <position position="37"/>
    </location>
    <ligand>
        <name>ATP</name>
        <dbReference type="ChEBI" id="CHEBI:30616"/>
    </ligand>
</feature>
<evidence type="ECO:0000256" key="2">
    <source>
        <dbReference type="ARBA" id="ARBA00022527"/>
    </source>
</evidence>
<evidence type="ECO:0000256" key="1">
    <source>
        <dbReference type="ARBA" id="ARBA00012513"/>
    </source>
</evidence>
<evidence type="ECO:0000313" key="14">
    <source>
        <dbReference type="Proteomes" id="UP000247409"/>
    </source>
</evidence>
<dbReference type="Gene3D" id="1.10.510.10">
    <property type="entry name" value="Transferase(Phosphotransferase) domain 1"/>
    <property type="match status" value="1"/>
</dbReference>
<keyword evidence="5 13" id="KW-0418">Kinase</keyword>
<dbReference type="PANTHER" id="PTHR43895">
    <property type="entry name" value="CALCIUM/CALMODULIN-DEPENDENT PROTEIN KINASE KINASE-RELATED"/>
    <property type="match status" value="1"/>
</dbReference>
<dbReference type="Proteomes" id="UP000247409">
    <property type="component" value="Unassembled WGS sequence"/>
</dbReference>
<dbReference type="SUPFAM" id="SSF56112">
    <property type="entry name" value="Protein kinase-like (PK-like)"/>
    <property type="match status" value="1"/>
</dbReference>
<keyword evidence="14" id="KW-1185">Reference proteome</keyword>
<evidence type="ECO:0000259" key="12">
    <source>
        <dbReference type="PROSITE" id="PS50011"/>
    </source>
</evidence>
<evidence type="ECO:0000313" key="13">
    <source>
        <dbReference type="EMBL" id="PXF45675.1"/>
    </source>
</evidence>
<dbReference type="InterPro" id="IPR017441">
    <property type="entry name" value="Protein_kinase_ATP_BS"/>
</dbReference>
<dbReference type="CDD" id="cd14003">
    <property type="entry name" value="STKc_AMPK-like"/>
    <property type="match status" value="1"/>
</dbReference>
<reference evidence="13 14" key="1">
    <citation type="journal article" date="2018" name="Mol. Biol. Evol.">
        <title>Analysis of the draft genome of the red seaweed Gracilariopsis chorda provides insights into genome size evolution in Rhodophyta.</title>
        <authorList>
            <person name="Lee J."/>
            <person name="Yang E.C."/>
            <person name="Graf L."/>
            <person name="Yang J.H."/>
            <person name="Qiu H."/>
            <person name="Zel Zion U."/>
            <person name="Chan C.X."/>
            <person name="Stephens T.G."/>
            <person name="Weber A.P.M."/>
            <person name="Boo G.H."/>
            <person name="Boo S.M."/>
            <person name="Kim K.M."/>
            <person name="Shin Y."/>
            <person name="Jung M."/>
            <person name="Lee S.J."/>
            <person name="Yim H.S."/>
            <person name="Lee J.H."/>
            <person name="Bhattacharya D."/>
            <person name="Yoon H.S."/>
        </authorList>
    </citation>
    <scope>NUCLEOTIDE SEQUENCE [LARGE SCALE GENOMIC DNA]</scope>
    <source>
        <strain evidence="13 14">SKKU-2015</strain>
        <tissue evidence="13">Whole body</tissue>
    </source>
</reference>
<accession>A0A2V3IU94</accession>
<dbReference type="SMART" id="SM00220">
    <property type="entry name" value="S_TKc"/>
    <property type="match status" value="1"/>
</dbReference>
<dbReference type="Pfam" id="PF00069">
    <property type="entry name" value="Pkinase"/>
    <property type="match status" value="1"/>
</dbReference>
<feature type="domain" description="Protein kinase" evidence="12">
    <location>
        <begin position="8"/>
        <end position="264"/>
    </location>
</feature>
<keyword evidence="6 9" id="KW-0067">ATP-binding</keyword>
<dbReference type="PROSITE" id="PS00108">
    <property type="entry name" value="PROTEIN_KINASE_ST"/>
    <property type="match status" value="1"/>
</dbReference>
<feature type="compositionally biased region" description="Basic and acidic residues" evidence="11">
    <location>
        <begin position="308"/>
        <end position="320"/>
    </location>
</feature>
<evidence type="ECO:0000256" key="7">
    <source>
        <dbReference type="ARBA" id="ARBA00047899"/>
    </source>
</evidence>
<evidence type="ECO:0000256" key="5">
    <source>
        <dbReference type="ARBA" id="ARBA00022777"/>
    </source>
</evidence>
<gene>
    <name evidence="13" type="ORF">BWQ96_04579</name>
</gene>
<comment type="caution">
    <text evidence="13">The sequence shown here is derived from an EMBL/GenBank/DDBJ whole genome shotgun (WGS) entry which is preliminary data.</text>
</comment>
<dbReference type="InterPro" id="IPR008271">
    <property type="entry name" value="Ser/Thr_kinase_AS"/>
</dbReference>
<dbReference type="PANTHER" id="PTHR43895:SF32">
    <property type="entry name" value="SERINE_THREONINE-PROTEIN KINASE CHK1"/>
    <property type="match status" value="1"/>
</dbReference>
<organism evidence="13 14">
    <name type="scientific">Gracilariopsis chorda</name>
    <dbReference type="NCBI Taxonomy" id="448386"/>
    <lineage>
        <taxon>Eukaryota</taxon>
        <taxon>Rhodophyta</taxon>
        <taxon>Florideophyceae</taxon>
        <taxon>Rhodymeniophycidae</taxon>
        <taxon>Gracilariales</taxon>
        <taxon>Gracilariaceae</taxon>
        <taxon>Gracilariopsis</taxon>
    </lineage>
</organism>
<dbReference type="InterPro" id="IPR011009">
    <property type="entry name" value="Kinase-like_dom_sf"/>
</dbReference>
<dbReference type="FunFam" id="1.10.510.10:FF:000956">
    <property type="entry name" value="CAMK family protein kinase"/>
    <property type="match status" value="1"/>
</dbReference>
<dbReference type="PROSITE" id="PS50011">
    <property type="entry name" value="PROTEIN_KINASE_DOM"/>
    <property type="match status" value="1"/>
</dbReference>
<name>A0A2V3IU94_9FLOR</name>
<feature type="compositionally biased region" description="Pro residues" evidence="11">
    <location>
        <begin position="322"/>
        <end position="338"/>
    </location>
</feature>
<evidence type="ECO:0000256" key="10">
    <source>
        <dbReference type="RuleBase" id="RU000304"/>
    </source>
</evidence>
<comment type="catalytic activity">
    <reaction evidence="7">
        <text>L-threonyl-[protein] + ATP = O-phospho-L-threonyl-[protein] + ADP + H(+)</text>
        <dbReference type="Rhea" id="RHEA:46608"/>
        <dbReference type="Rhea" id="RHEA-COMP:11060"/>
        <dbReference type="Rhea" id="RHEA-COMP:11605"/>
        <dbReference type="ChEBI" id="CHEBI:15378"/>
        <dbReference type="ChEBI" id="CHEBI:30013"/>
        <dbReference type="ChEBI" id="CHEBI:30616"/>
        <dbReference type="ChEBI" id="CHEBI:61977"/>
        <dbReference type="ChEBI" id="CHEBI:456216"/>
        <dbReference type="EC" id="2.7.11.1"/>
    </reaction>
</comment>
<keyword evidence="3" id="KW-0808">Transferase</keyword>
<dbReference type="EC" id="2.7.11.1" evidence="1"/>
<protein>
    <recommendedName>
        <fullName evidence="1">non-specific serine/threonine protein kinase</fullName>
        <ecNumber evidence="1">2.7.11.1</ecNumber>
    </recommendedName>
</protein>
<evidence type="ECO:0000256" key="6">
    <source>
        <dbReference type="ARBA" id="ARBA00022840"/>
    </source>
</evidence>
<dbReference type="FunFam" id="3.30.200.20:FF:000003">
    <property type="entry name" value="Non-specific serine/threonine protein kinase"/>
    <property type="match status" value="1"/>
</dbReference>
<comment type="similarity">
    <text evidence="10">Belongs to the protein kinase superfamily.</text>
</comment>
<evidence type="ECO:0000256" key="8">
    <source>
        <dbReference type="ARBA" id="ARBA00048679"/>
    </source>
</evidence>
<dbReference type="AlphaFoldDB" id="A0A2V3IU94"/>
<evidence type="ECO:0000256" key="11">
    <source>
        <dbReference type="SAM" id="MobiDB-lite"/>
    </source>
</evidence>
<evidence type="ECO:0000256" key="4">
    <source>
        <dbReference type="ARBA" id="ARBA00022741"/>
    </source>
</evidence>
<feature type="region of interest" description="Disordered" evidence="11">
    <location>
        <begin position="276"/>
        <end position="338"/>
    </location>
</feature>
<feature type="compositionally biased region" description="Low complexity" evidence="11">
    <location>
        <begin position="282"/>
        <end position="306"/>
    </location>
</feature>
<keyword evidence="4 9" id="KW-0547">Nucleotide-binding</keyword>
<comment type="catalytic activity">
    <reaction evidence="8">
        <text>L-seryl-[protein] + ATP = O-phospho-L-seryl-[protein] + ADP + H(+)</text>
        <dbReference type="Rhea" id="RHEA:17989"/>
        <dbReference type="Rhea" id="RHEA-COMP:9863"/>
        <dbReference type="Rhea" id="RHEA-COMP:11604"/>
        <dbReference type="ChEBI" id="CHEBI:15378"/>
        <dbReference type="ChEBI" id="CHEBI:29999"/>
        <dbReference type="ChEBI" id="CHEBI:30616"/>
        <dbReference type="ChEBI" id="CHEBI:83421"/>
        <dbReference type="ChEBI" id="CHEBI:456216"/>
        <dbReference type="EC" id="2.7.11.1"/>
    </reaction>
</comment>
<sequence>MGSRVGPYIVTSTLGQGTFGKVKLAQHQETGKEYAIKILDKSDIKANELTVNVRREIAIMKALNHKNIVNLREVLSSKSKLYIVMDLVRGGELFDQIEKKGELEVPAARKYFQQLIDGIDYCHRRGVCHRDLKPENLLVDSNGTLKITDFGVSSMKGVSGSDLLYTACGTPYYCAPEIINGAEEGYSGVKIDAWSCGIILFLLLTGQLPFQNEDMALLYEQINRCKVEYPTWMSPDAKDLISRLLEKDPEKRYSLEDVKKHPWFLVDYEPADSDLHRRASDSNRAGSHSSASSRGSGKASRGNSRGSKSRDRLERGRRSNEPVPPAPAPAPAPEPEPIPVVRDVVAEFEGKELEEVVRAALPGKPQKRIDDVVTKLADLDIDCTEDIQFLAKTFKTPMVLTEWLESNSKLPAVTCMRISGFFFQSE</sequence>
<dbReference type="GO" id="GO:0005524">
    <property type="term" value="F:ATP binding"/>
    <property type="evidence" value="ECO:0007669"/>
    <property type="project" value="UniProtKB-UniRule"/>
</dbReference>
<dbReference type="GO" id="GO:0007165">
    <property type="term" value="P:signal transduction"/>
    <property type="evidence" value="ECO:0007669"/>
    <property type="project" value="TreeGrafter"/>
</dbReference>
<dbReference type="PROSITE" id="PS00107">
    <property type="entry name" value="PROTEIN_KINASE_ATP"/>
    <property type="match status" value="1"/>
</dbReference>
<dbReference type="InterPro" id="IPR000719">
    <property type="entry name" value="Prot_kinase_dom"/>
</dbReference>
<dbReference type="STRING" id="448386.A0A2V3IU94"/>
<dbReference type="EMBL" id="NBIV01000055">
    <property type="protein sequence ID" value="PXF45675.1"/>
    <property type="molecule type" value="Genomic_DNA"/>
</dbReference>
<dbReference type="GO" id="GO:0004674">
    <property type="term" value="F:protein serine/threonine kinase activity"/>
    <property type="evidence" value="ECO:0007669"/>
    <property type="project" value="UniProtKB-KW"/>
</dbReference>